<dbReference type="CDD" id="cd06223">
    <property type="entry name" value="PRTases_typeI"/>
    <property type="match status" value="1"/>
</dbReference>
<name>A0A1Y2D6M6_9FUNG</name>
<dbReference type="InterPro" id="IPR000836">
    <property type="entry name" value="PRTase_dom"/>
</dbReference>
<evidence type="ECO:0000313" key="3">
    <source>
        <dbReference type="Proteomes" id="UP000193920"/>
    </source>
</evidence>
<evidence type="ECO:0000259" key="1">
    <source>
        <dbReference type="Pfam" id="PF00156"/>
    </source>
</evidence>
<accession>A0A1Y2D6M6</accession>
<dbReference type="InterPro" id="IPR029057">
    <property type="entry name" value="PRTase-like"/>
</dbReference>
<keyword evidence="3" id="KW-1185">Reference proteome</keyword>
<dbReference type="Proteomes" id="UP000193920">
    <property type="component" value="Unassembled WGS sequence"/>
</dbReference>
<protein>
    <submittedName>
        <fullName evidence="2">PRTase-like protein</fullName>
    </submittedName>
</protein>
<dbReference type="Pfam" id="PF00156">
    <property type="entry name" value="Pribosyltran"/>
    <property type="match status" value="1"/>
</dbReference>
<sequence length="179" mass="20678">MFRSYPINDRIDAGIQISLNEKIKEYSQRDDTLILALPRGGIPVAYQISQKLKIPFDMIFIRKLGLPSNNLMIIKVELERRDKEYRGDKPFPEIKNKNIILVDDGIASGASMKAVGPPEIINELKLFVDDVICIHQPSPFHAVGLWYRQFPQVRDEEVHEYINLSNNINHENENENHLN</sequence>
<dbReference type="OrthoDB" id="5779169at2759"/>
<dbReference type="STRING" id="1754190.A0A1Y2D6M6"/>
<dbReference type="Gene3D" id="3.40.50.2020">
    <property type="match status" value="1"/>
</dbReference>
<reference evidence="2 3" key="1">
    <citation type="submission" date="2016-08" db="EMBL/GenBank/DDBJ databases">
        <title>A Parts List for Fungal Cellulosomes Revealed by Comparative Genomics.</title>
        <authorList>
            <consortium name="DOE Joint Genome Institute"/>
            <person name="Haitjema C.H."/>
            <person name="Gilmore S.P."/>
            <person name="Henske J.K."/>
            <person name="Solomon K.V."/>
            <person name="De Groot R."/>
            <person name="Kuo A."/>
            <person name="Mondo S.J."/>
            <person name="Salamov A.A."/>
            <person name="Labutti K."/>
            <person name="Zhao Z."/>
            <person name="Chiniquy J."/>
            <person name="Barry K."/>
            <person name="Brewer H.M."/>
            <person name="Purvine S.O."/>
            <person name="Wright A.T."/>
            <person name="Boxma B."/>
            <person name="Van Alen T."/>
            <person name="Hackstein J.H."/>
            <person name="Baker S.E."/>
            <person name="Grigoriev I.V."/>
            <person name="O'Malley M.A."/>
        </authorList>
    </citation>
    <scope>NUCLEOTIDE SEQUENCE [LARGE SCALE GENOMIC DNA]</scope>
    <source>
        <strain evidence="2 3">G1</strain>
    </source>
</reference>
<gene>
    <name evidence="2" type="ORF">LY90DRAFT_507356</name>
</gene>
<evidence type="ECO:0000313" key="2">
    <source>
        <dbReference type="EMBL" id="ORY54930.1"/>
    </source>
</evidence>
<proteinExistence type="predicted"/>
<dbReference type="EMBL" id="MCOG01000081">
    <property type="protein sequence ID" value="ORY54930.1"/>
    <property type="molecule type" value="Genomic_DNA"/>
</dbReference>
<comment type="caution">
    <text evidence="2">The sequence shown here is derived from an EMBL/GenBank/DDBJ whole genome shotgun (WGS) entry which is preliminary data.</text>
</comment>
<dbReference type="SUPFAM" id="SSF53271">
    <property type="entry name" value="PRTase-like"/>
    <property type="match status" value="1"/>
</dbReference>
<organism evidence="2 3">
    <name type="scientific">Neocallimastix californiae</name>
    <dbReference type="NCBI Taxonomy" id="1754190"/>
    <lineage>
        <taxon>Eukaryota</taxon>
        <taxon>Fungi</taxon>
        <taxon>Fungi incertae sedis</taxon>
        <taxon>Chytridiomycota</taxon>
        <taxon>Chytridiomycota incertae sedis</taxon>
        <taxon>Neocallimastigomycetes</taxon>
        <taxon>Neocallimastigales</taxon>
        <taxon>Neocallimastigaceae</taxon>
        <taxon>Neocallimastix</taxon>
    </lineage>
</organism>
<dbReference type="AlphaFoldDB" id="A0A1Y2D6M6"/>
<feature type="domain" description="Phosphoribosyltransferase" evidence="1">
    <location>
        <begin position="22"/>
        <end position="116"/>
    </location>
</feature>